<protein>
    <recommendedName>
        <fullName evidence="2">Homologous recombination OB-fold protein OB-fold domain-containing protein</fullName>
    </recommendedName>
</protein>
<feature type="domain" description="Homologous recombination OB-fold protein OB-fold" evidence="2">
    <location>
        <begin position="168"/>
        <end position="253"/>
    </location>
</feature>
<organism evidence="3 4">
    <name type="scientific">Tripterygium wilfordii</name>
    <name type="common">Thunder God vine</name>
    <dbReference type="NCBI Taxonomy" id="458696"/>
    <lineage>
        <taxon>Eukaryota</taxon>
        <taxon>Viridiplantae</taxon>
        <taxon>Streptophyta</taxon>
        <taxon>Embryophyta</taxon>
        <taxon>Tracheophyta</taxon>
        <taxon>Spermatophyta</taxon>
        <taxon>Magnoliopsida</taxon>
        <taxon>eudicotyledons</taxon>
        <taxon>Gunneridae</taxon>
        <taxon>Pentapetalae</taxon>
        <taxon>rosids</taxon>
        <taxon>fabids</taxon>
        <taxon>Celastrales</taxon>
        <taxon>Celastraceae</taxon>
        <taxon>Tripterygium</taxon>
    </lineage>
</organism>
<feature type="compositionally biased region" description="Acidic residues" evidence="1">
    <location>
        <begin position="1"/>
        <end position="15"/>
    </location>
</feature>
<evidence type="ECO:0000313" key="4">
    <source>
        <dbReference type="Proteomes" id="UP000593562"/>
    </source>
</evidence>
<feature type="region of interest" description="Disordered" evidence="1">
    <location>
        <begin position="1"/>
        <end position="77"/>
    </location>
</feature>
<feature type="compositionally biased region" description="Low complexity" evidence="1">
    <location>
        <begin position="45"/>
        <end position="59"/>
    </location>
</feature>
<dbReference type="EMBL" id="JAAARO010000015">
    <property type="protein sequence ID" value="KAF5734562.1"/>
    <property type="molecule type" value="Genomic_DNA"/>
</dbReference>
<keyword evidence="4" id="KW-1185">Reference proteome</keyword>
<dbReference type="AlphaFoldDB" id="A0A7J7CKH5"/>
<dbReference type="InterPro" id="IPR058570">
    <property type="entry name" value="HROB_OB"/>
</dbReference>
<feature type="region of interest" description="Disordered" evidence="1">
    <location>
        <begin position="404"/>
        <end position="426"/>
    </location>
</feature>
<feature type="compositionally biased region" description="Polar residues" evidence="1">
    <location>
        <begin position="417"/>
        <end position="426"/>
    </location>
</feature>
<dbReference type="OrthoDB" id="550780at2759"/>
<dbReference type="PANTHER" id="PTHR14523:SF1">
    <property type="entry name" value="HOMOLOGOUS RECOMBINATION OB-FOLD PROTEIN"/>
    <property type="match status" value="1"/>
</dbReference>
<feature type="compositionally biased region" description="Low complexity" evidence="1">
    <location>
        <begin position="16"/>
        <end position="25"/>
    </location>
</feature>
<gene>
    <name evidence="3" type="ORF">HS088_TW15G00054</name>
</gene>
<comment type="caution">
    <text evidence="3">The sequence shown here is derived from an EMBL/GenBank/DDBJ whole genome shotgun (WGS) entry which is preliminary data.</text>
</comment>
<feature type="compositionally biased region" description="Polar residues" evidence="1">
    <location>
        <begin position="26"/>
        <end position="40"/>
    </location>
</feature>
<sequence>MEEPSQEALDLDDSDLPSLRRASSAKSTVQSLETTTNSTGLRRCSLLSHSSQSIPSQSPNTLRQFHTQPAPPPFPRVIPGPAGAVQSAMQRKRILEETESLDLSEGEPIPTQEYIRRAVKDGSGYDEDFSRDPWLCTVDFIRRKGMVDSDGVAIGMPLSSIKNGLNMYKVPQVVAIVKSCAPNGLGDMMATLKDPTGTIDASIHRQVLTEGEFRKDITIGAVLILQEVAVFSPSRSTYYLNITLANLVKVISRDSHSPLMQNDAVPTDKHVAHGVEGTHPLLMPQKPFSQSIGVAEQIMNSLRQNTGVKGSACNDEQIEEGIVAPESSSCSKGSGRNINVVVGKGPLQVRRNIVHETESAAGQGTNGSDRSVLEAEQPENVHQVSKGNFFDGVQRSTANEVHINEENENMNDAKQRQPLNSRSSLPQWTDEQLDELFVFD</sequence>
<evidence type="ECO:0000313" key="3">
    <source>
        <dbReference type="EMBL" id="KAF5734562.1"/>
    </source>
</evidence>
<name>A0A7J7CKH5_TRIWF</name>
<proteinExistence type="predicted"/>
<reference evidence="3 4" key="1">
    <citation type="journal article" date="2020" name="Nat. Commun.">
        <title>Genome of Tripterygium wilfordii and identification of cytochrome P450 involved in triptolide biosynthesis.</title>
        <authorList>
            <person name="Tu L."/>
            <person name="Su P."/>
            <person name="Zhang Z."/>
            <person name="Gao L."/>
            <person name="Wang J."/>
            <person name="Hu T."/>
            <person name="Zhou J."/>
            <person name="Zhang Y."/>
            <person name="Zhao Y."/>
            <person name="Liu Y."/>
            <person name="Song Y."/>
            <person name="Tong Y."/>
            <person name="Lu Y."/>
            <person name="Yang J."/>
            <person name="Xu C."/>
            <person name="Jia M."/>
            <person name="Peters R.J."/>
            <person name="Huang L."/>
            <person name="Gao W."/>
        </authorList>
    </citation>
    <scope>NUCLEOTIDE SEQUENCE [LARGE SCALE GENOMIC DNA]</scope>
    <source>
        <strain evidence="4">cv. XIE 37</strain>
        <tissue evidence="3">Leaf</tissue>
    </source>
</reference>
<evidence type="ECO:0000259" key="2">
    <source>
        <dbReference type="Pfam" id="PF15072"/>
    </source>
</evidence>
<accession>A0A7J7CKH5</accession>
<dbReference type="PANTHER" id="PTHR14523">
    <property type="entry name" value="UNCHARACTERIZED PROTEIN C17ORF53 HOMOLOG"/>
    <property type="match status" value="1"/>
</dbReference>
<evidence type="ECO:0000256" key="1">
    <source>
        <dbReference type="SAM" id="MobiDB-lite"/>
    </source>
</evidence>
<dbReference type="GO" id="GO:0000725">
    <property type="term" value="P:recombinational repair"/>
    <property type="evidence" value="ECO:0007669"/>
    <property type="project" value="InterPro"/>
</dbReference>
<dbReference type="InParanoid" id="A0A7J7CKH5"/>
<dbReference type="Proteomes" id="UP000593562">
    <property type="component" value="Unassembled WGS sequence"/>
</dbReference>
<dbReference type="Pfam" id="PF15072">
    <property type="entry name" value="HROB"/>
    <property type="match status" value="1"/>
</dbReference>
<dbReference type="InterPro" id="IPR028045">
    <property type="entry name" value="HROB"/>
</dbReference>